<keyword evidence="2" id="KW-1185">Reference proteome</keyword>
<protein>
    <submittedName>
        <fullName evidence="1">Uncharacterized protein</fullName>
    </submittedName>
</protein>
<name>A0A5P1FRG6_ASPOF</name>
<dbReference type="AlphaFoldDB" id="A0A5P1FRG6"/>
<reference evidence="2" key="1">
    <citation type="journal article" date="2017" name="Nat. Commun.">
        <title>The asparagus genome sheds light on the origin and evolution of a young Y chromosome.</title>
        <authorList>
            <person name="Harkess A."/>
            <person name="Zhou J."/>
            <person name="Xu C."/>
            <person name="Bowers J.E."/>
            <person name="Van der Hulst R."/>
            <person name="Ayyampalayam S."/>
            <person name="Mercati F."/>
            <person name="Riccardi P."/>
            <person name="McKain M.R."/>
            <person name="Kakrana A."/>
            <person name="Tang H."/>
            <person name="Ray J."/>
            <person name="Groenendijk J."/>
            <person name="Arikit S."/>
            <person name="Mathioni S.M."/>
            <person name="Nakano M."/>
            <person name="Shan H."/>
            <person name="Telgmann-Rauber A."/>
            <person name="Kanno A."/>
            <person name="Yue Z."/>
            <person name="Chen H."/>
            <person name="Li W."/>
            <person name="Chen Y."/>
            <person name="Xu X."/>
            <person name="Zhang Y."/>
            <person name="Luo S."/>
            <person name="Chen H."/>
            <person name="Gao J."/>
            <person name="Mao Z."/>
            <person name="Pires J.C."/>
            <person name="Luo M."/>
            <person name="Kudrna D."/>
            <person name="Wing R.A."/>
            <person name="Meyers B.C."/>
            <person name="Yi K."/>
            <person name="Kong H."/>
            <person name="Lavrijsen P."/>
            <person name="Sunseri F."/>
            <person name="Falavigna A."/>
            <person name="Ye Y."/>
            <person name="Leebens-Mack J.H."/>
            <person name="Chen G."/>
        </authorList>
    </citation>
    <scope>NUCLEOTIDE SEQUENCE [LARGE SCALE GENOMIC DNA]</scope>
    <source>
        <strain evidence="2">cv. DH0086</strain>
    </source>
</reference>
<accession>A0A5P1FRG6</accession>
<dbReference type="Proteomes" id="UP000243459">
    <property type="component" value="Chromosome 1"/>
</dbReference>
<sequence>MTSALLRRDSLSPFPKDTTRSRAFACNRAAASSNPLTSSRALLQRHQLTNLEPSKEEVMGIFTVIASATSRSIAEAIEFILCMDPFSYLARQRIYNPVLAISSVFEQEDAVLFGELVVLTWKNVH</sequence>
<dbReference type="Gramene" id="ONK80604">
    <property type="protein sequence ID" value="ONK80604"/>
    <property type="gene ID" value="A4U43_C01F19670"/>
</dbReference>
<evidence type="ECO:0000313" key="2">
    <source>
        <dbReference type="Proteomes" id="UP000243459"/>
    </source>
</evidence>
<gene>
    <name evidence="1" type="ORF">A4U43_C01F19670</name>
</gene>
<organism evidence="1 2">
    <name type="scientific">Asparagus officinalis</name>
    <name type="common">Garden asparagus</name>
    <dbReference type="NCBI Taxonomy" id="4686"/>
    <lineage>
        <taxon>Eukaryota</taxon>
        <taxon>Viridiplantae</taxon>
        <taxon>Streptophyta</taxon>
        <taxon>Embryophyta</taxon>
        <taxon>Tracheophyta</taxon>
        <taxon>Spermatophyta</taxon>
        <taxon>Magnoliopsida</taxon>
        <taxon>Liliopsida</taxon>
        <taxon>Asparagales</taxon>
        <taxon>Asparagaceae</taxon>
        <taxon>Asparagoideae</taxon>
        <taxon>Asparagus</taxon>
    </lineage>
</organism>
<proteinExistence type="predicted"/>
<dbReference type="EMBL" id="CM007381">
    <property type="protein sequence ID" value="ONK80604.1"/>
    <property type="molecule type" value="Genomic_DNA"/>
</dbReference>
<evidence type="ECO:0000313" key="1">
    <source>
        <dbReference type="EMBL" id="ONK80604.1"/>
    </source>
</evidence>